<feature type="transmembrane region" description="Helical" evidence="5">
    <location>
        <begin position="274"/>
        <end position="295"/>
    </location>
</feature>
<evidence type="ECO:0000256" key="2">
    <source>
        <dbReference type="ARBA" id="ARBA00022737"/>
    </source>
</evidence>
<dbReference type="AlphaFoldDB" id="A0A7R9PZD5"/>
<evidence type="ECO:0000256" key="5">
    <source>
        <dbReference type="SAM" id="Phobius"/>
    </source>
</evidence>
<dbReference type="Gene3D" id="3.40.50.300">
    <property type="entry name" value="P-loop containing nucleotide triphosphate hydrolases"/>
    <property type="match status" value="1"/>
</dbReference>
<proteinExistence type="predicted"/>
<evidence type="ECO:0000256" key="3">
    <source>
        <dbReference type="ARBA" id="ARBA00022741"/>
    </source>
</evidence>
<feature type="non-terminal residue" evidence="7">
    <location>
        <position position="844"/>
    </location>
</feature>
<evidence type="ECO:0000259" key="6">
    <source>
        <dbReference type="PROSITE" id="PS50893"/>
    </source>
</evidence>
<keyword evidence="5" id="KW-0472">Membrane</keyword>
<dbReference type="PANTHER" id="PTHR19229:SF36">
    <property type="entry name" value="ATP-BINDING CASSETTE SUB-FAMILY A MEMBER 2"/>
    <property type="match status" value="1"/>
</dbReference>
<evidence type="ECO:0000256" key="4">
    <source>
        <dbReference type="ARBA" id="ARBA00022840"/>
    </source>
</evidence>
<dbReference type="PROSITE" id="PS50893">
    <property type="entry name" value="ABC_TRANSPORTER_2"/>
    <property type="match status" value="1"/>
</dbReference>
<dbReference type="EMBL" id="OC857792">
    <property type="protein sequence ID" value="CAD7625649.1"/>
    <property type="molecule type" value="Genomic_DNA"/>
</dbReference>
<dbReference type="InterPro" id="IPR003593">
    <property type="entry name" value="AAA+_ATPase"/>
</dbReference>
<accession>A0A7R9PZD5</accession>
<reference evidence="7" key="1">
    <citation type="submission" date="2020-11" db="EMBL/GenBank/DDBJ databases">
        <authorList>
            <person name="Tran Van P."/>
        </authorList>
    </citation>
    <scope>NUCLEOTIDE SEQUENCE</scope>
</reference>
<dbReference type="InterPro" id="IPR003439">
    <property type="entry name" value="ABC_transporter-like_ATP-bd"/>
</dbReference>
<dbReference type="CDD" id="cd03263">
    <property type="entry name" value="ABC_subfamily_A"/>
    <property type="match status" value="1"/>
</dbReference>
<dbReference type="InterPro" id="IPR026082">
    <property type="entry name" value="ABCA"/>
</dbReference>
<keyword evidence="3" id="KW-0547">Nucleotide-binding</keyword>
<dbReference type="GO" id="GO:0005319">
    <property type="term" value="F:lipid transporter activity"/>
    <property type="evidence" value="ECO:0007669"/>
    <property type="project" value="TreeGrafter"/>
</dbReference>
<dbReference type="GO" id="GO:0016887">
    <property type="term" value="F:ATP hydrolysis activity"/>
    <property type="evidence" value="ECO:0007669"/>
    <property type="project" value="InterPro"/>
</dbReference>
<dbReference type="SMART" id="SM00382">
    <property type="entry name" value="AAA"/>
    <property type="match status" value="1"/>
</dbReference>
<dbReference type="Proteomes" id="UP000759131">
    <property type="component" value="Unassembled WGS sequence"/>
</dbReference>
<sequence length="844" mass="95880">MMSRRTVLNYADGQHINDSTVNITVSEPIYLSAKSLSQNQSLLELTTSPNIGIAYYPNNSYTNKLMARVEKYLSKMFVSNIFGETYVFYSTGVRREEELTTILTDTIFEKTTDSPTQFALNFAASDHFGPNKGPKHLDYTITVYNKDIYNFDVYRSVNAFSDFDFLREYRFDSYVERGFCQLQLAVDLAHISLLTNTSVEDRVEIFEQLMPIPSLTKYQKDSYFWSSEHYYLIAFTVLIELLVMLSVVVKRVVEDKQTMITDYLFQLGVGKADHWISVVADAVSVLVPLIYLFAIEGRGAPVLAHLGLETLSCLLPNSALFWFFHICVGLERNSQYGPKWIHIFSSGYILDEMTLSHTKTYNSMFDSENQSIIHIKNLCKKYNTNFGFKSDYILKDIDLDVNEKSITVILGPNGSGKTTLVNIITGLLEFEGQITIGGHDICRESNLTRNMTGICPQENVYFKYLSIREHLVLFSSLKETLRQSNSGYTGEHLIRLLDMESDLNKEAMKLSGGTLRRLVLAVALIGPNDILLLDEPTASLDPIVRRKVWDLIIDSRNTKTVLITSHHLEEANLLSDQICIISKGSVCFNGSTFDMKREFNSGYHLKIAKNIEFQTENQITKIIEKFAKVNNLSKNYMKDTEELVYELNFEDSHRFSEMFDELYVNENELAISDISLGMTTLEGSYAKIVSKGDTKLLDQLINDNNNRQLNDDNNEGLIHELDNFQTHRQHSQLKLILCQIYGIFLKLLHKTPVHIKSEQIYGKNMKGFVASNEPTFIASYSQVLKSDGIAEIDVKSDTDWDIQQSLLQYSGNGIGISCSKISTLSSTEVLVRSEMCAKSTANCN</sequence>
<feature type="domain" description="ABC transporter" evidence="6">
    <location>
        <begin position="373"/>
        <end position="608"/>
    </location>
</feature>
<dbReference type="PANTHER" id="PTHR19229">
    <property type="entry name" value="ATP-BINDING CASSETTE TRANSPORTER SUBFAMILY A ABCA"/>
    <property type="match status" value="1"/>
</dbReference>
<keyword evidence="1" id="KW-0813">Transport</keyword>
<dbReference type="EMBL" id="CAJPIZ010003217">
    <property type="protein sequence ID" value="CAG2106079.1"/>
    <property type="molecule type" value="Genomic_DNA"/>
</dbReference>
<dbReference type="InterPro" id="IPR027417">
    <property type="entry name" value="P-loop_NTPase"/>
</dbReference>
<name>A0A7R9PZD5_9ACAR</name>
<dbReference type="GO" id="GO:0140359">
    <property type="term" value="F:ABC-type transporter activity"/>
    <property type="evidence" value="ECO:0007669"/>
    <property type="project" value="InterPro"/>
</dbReference>
<keyword evidence="4" id="KW-0067">ATP-binding</keyword>
<dbReference type="SUPFAM" id="SSF52540">
    <property type="entry name" value="P-loop containing nucleoside triphosphate hydrolases"/>
    <property type="match status" value="1"/>
</dbReference>
<evidence type="ECO:0000313" key="8">
    <source>
        <dbReference type="Proteomes" id="UP000759131"/>
    </source>
</evidence>
<protein>
    <recommendedName>
        <fullName evidence="6">ABC transporter domain-containing protein</fullName>
    </recommendedName>
</protein>
<evidence type="ECO:0000256" key="1">
    <source>
        <dbReference type="ARBA" id="ARBA00022448"/>
    </source>
</evidence>
<feature type="transmembrane region" description="Helical" evidence="5">
    <location>
        <begin position="302"/>
        <end position="324"/>
    </location>
</feature>
<dbReference type="OrthoDB" id="8061355at2759"/>
<organism evidence="7">
    <name type="scientific">Medioppia subpectinata</name>
    <dbReference type="NCBI Taxonomy" id="1979941"/>
    <lineage>
        <taxon>Eukaryota</taxon>
        <taxon>Metazoa</taxon>
        <taxon>Ecdysozoa</taxon>
        <taxon>Arthropoda</taxon>
        <taxon>Chelicerata</taxon>
        <taxon>Arachnida</taxon>
        <taxon>Acari</taxon>
        <taxon>Acariformes</taxon>
        <taxon>Sarcoptiformes</taxon>
        <taxon>Oribatida</taxon>
        <taxon>Brachypylina</taxon>
        <taxon>Oppioidea</taxon>
        <taxon>Oppiidae</taxon>
        <taxon>Medioppia</taxon>
    </lineage>
</organism>
<keyword evidence="5" id="KW-1133">Transmembrane helix</keyword>
<keyword evidence="8" id="KW-1185">Reference proteome</keyword>
<keyword evidence="2" id="KW-0677">Repeat</keyword>
<dbReference type="GO" id="GO:0016020">
    <property type="term" value="C:membrane"/>
    <property type="evidence" value="ECO:0007669"/>
    <property type="project" value="InterPro"/>
</dbReference>
<evidence type="ECO:0000313" key="7">
    <source>
        <dbReference type="EMBL" id="CAD7625649.1"/>
    </source>
</evidence>
<gene>
    <name evidence="7" type="ORF">OSB1V03_LOCUS6082</name>
</gene>
<dbReference type="Pfam" id="PF00005">
    <property type="entry name" value="ABC_tran"/>
    <property type="match status" value="1"/>
</dbReference>
<dbReference type="GO" id="GO:0005524">
    <property type="term" value="F:ATP binding"/>
    <property type="evidence" value="ECO:0007669"/>
    <property type="project" value="UniProtKB-KW"/>
</dbReference>
<feature type="transmembrane region" description="Helical" evidence="5">
    <location>
        <begin position="230"/>
        <end position="249"/>
    </location>
</feature>
<keyword evidence="5" id="KW-0812">Transmembrane</keyword>